<proteinExistence type="predicted"/>
<dbReference type="Gene3D" id="3.90.110.10">
    <property type="entry name" value="Lactate dehydrogenase/glycoside hydrolase, family 4, C-terminal"/>
    <property type="match status" value="1"/>
</dbReference>
<comment type="subunit">
    <text evidence="1">Homodimer.</text>
</comment>
<keyword evidence="6" id="KW-1185">Reference proteome</keyword>
<reference evidence="5 6" key="1">
    <citation type="journal article" date="2014" name="Genome Biol. Evol.">
        <title>The genome of the myxosporean Thelohanellus kitauei shows adaptations to nutrient acquisition within its fish host.</title>
        <authorList>
            <person name="Yang Y."/>
            <person name="Xiong J."/>
            <person name="Zhou Z."/>
            <person name="Huo F."/>
            <person name="Miao W."/>
            <person name="Ran C."/>
            <person name="Liu Y."/>
            <person name="Zhang J."/>
            <person name="Feng J."/>
            <person name="Wang M."/>
            <person name="Wang M."/>
            <person name="Wang L."/>
            <person name="Yao B."/>
        </authorList>
    </citation>
    <scope>NUCLEOTIDE SEQUENCE [LARGE SCALE GENOMIC DNA]</scope>
    <source>
        <strain evidence="5">Wuqing</strain>
    </source>
</reference>
<evidence type="ECO:0000313" key="6">
    <source>
        <dbReference type="Proteomes" id="UP000031668"/>
    </source>
</evidence>
<organism evidence="5 6">
    <name type="scientific">Thelohanellus kitauei</name>
    <name type="common">Myxosporean</name>
    <dbReference type="NCBI Taxonomy" id="669202"/>
    <lineage>
        <taxon>Eukaryota</taxon>
        <taxon>Metazoa</taxon>
        <taxon>Cnidaria</taxon>
        <taxon>Myxozoa</taxon>
        <taxon>Myxosporea</taxon>
        <taxon>Bivalvulida</taxon>
        <taxon>Platysporina</taxon>
        <taxon>Myxobolidae</taxon>
        <taxon>Thelohanellus</taxon>
    </lineage>
</organism>
<evidence type="ECO:0000256" key="1">
    <source>
        <dbReference type="ARBA" id="ARBA00011738"/>
    </source>
</evidence>
<accession>A0A0C2IE67</accession>
<dbReference type="PANTHER" id="PTHR11540">
    <property type="entry name" value="MALATE AND LACTATE DEHYDROGENASE"/>
    <property type="match status" value="1"/>
</dbReference>
<protein>
    <submittedName>
        <fullName evidence="5">Malate dehydrogenase, mitochondrial</fullName>
    </submittedName>
</protein>
<keyword evidence="2" id="KW-0560">Oxidoreductase</keyword>
<dbReference type="GO" id="GO:0030060">
    <property type="term" value="F:L-malate dehydrogenase (NAD+) activity"/>
    <property type="evidence" value="ECO:0007669"/>
    <property type="project" value="TreeGrafter"/>
</dbReference>
<dbReference type="AlphaFoldDB" id="A0A0C2IE67"/>
<dbReference type="InterPro" id="IPR015955">
    <property type="entry name" value="Lactate_DH/Glyco_Ohase_4_C"/>
</dbReference>
<dbReference type="EMBL" id="JWZT01004658">
    <property type="protein sequence ID" value="KII63578.1"/>
    <property type="molecule type" value="Genomic_DNA"/>
</dbReference>
<keyword evidence="3" id="KW-0520">NAD</keyword>
<evidence type="ECO:0000313" key="5">
    <source>
        <dbReference type="EMBL" id="KII63578.1"/>
    </source>
</evidence>
<dbReference type="Proteomes" id="UP000031668">
    <property type="component" value="Unassembled WGS sequence"/>
</dbReference>
<dbReference type="SUPFAM" id="SSF56327">
    <property type="entry name" value="LDH C-terminal domain-like"/>
    <property type="match status" value="1"/>
</dbReference>
<evidence type="ECO:0000256" key="3">
    <source>
        <dbReference type="ARBA" id="ARBA00023027"/>
    </source>
</evidence>
<evidence type="ECO:0000259" key="4">
    <source>
        <dbReference type="Pfam" id="PF02866"/>
    </source>
</evidence>
<name>A0A0C2IE67_THEKT</name>
<dbReference type="OMA" id="HAYVENN"/>
<evidence type="ECO:0000256" key="2">
    <source>
        <dbReference type="ARBA" id="ARBA00023002"/>
    </source>
</evidence>
<dbReference type="GO" id="GO:0005737">
    <property type="term" value="C:cytoplasm"/>
    <property type="evidence" value="ECO:0007669"/>
    <property type="project" value="TreeGrafter"/>
</dbReference>
<comment type="caution">
    <text evidence="5">The sequence shown here is derived from an EMBL/GenBank/DDBJ whole genome shotgun (WGS) entry which is preliminary data.</text>
</comment>
<dbReference type="Pfam" id="PF02866">
    <property type="entry name" value="Ldh_1_C"/>
    <property type="match status" value="1"/>
</dbReference>
<sequence>MILRTNLQNLQKSKLPFLDRIYGITCLDSIRAGTFLANHLGKNPADIVVPVIGGHSDTTIVPLFSLSKFPVTDLKVVEDLVKQVREAGTRVVEAKKGAGSATLSMAYAAHRFVYTLIEAYYNKTTSNCAFTYDSNVRSLYCARVCIFDEGCVKDTVPLESITEYEHKLFIEAEIVLKKDIEKGLEYADIYALDHPSSHK</sequence>
<gene>
    <name evidence="5" type="ORF">RF11_16389</name>
</gene>
<feature type="domain" description="Lactate/malate dehydrogenase C-terminal" evidence="4">
    <location>
        <begin position="25"/>
        <end position="185"/>
    </location>
</feature>
<dbReference type="OrthoDB" id="755699at2759"/>
<dbReference type="InterPro" id="IPR022383">
    <property type="entry name" value="Lactate/malate_DH_C"/>
</dbReference>
<dbReference type="FunFam" id="3.90.110.10:FF:000009">
    <property type="entry name" value="Malate dehydrogenase"/>
    <property type="match status" value="1"/>
</dbReference>
<dbReference type="PANTHER" id="PTHR11540:SF16">
    <property type="entry name" value="MALATE DEHYDROGENASE, MITOCHONDRIAL"/>
    <property type="match status" value="1"/>
</dbReference>